<dbReference type="InterPro" id="IPR003790">
    <property type="entry name" value="GHL10"/>
</dbReference>
<sequence>MILRGVILTVLIFFTLSAISDEVPLGPRVLFDEDFFWVTKEGADKLVETAKASGFNIIVPCVWHGRGASWDSSIIGKDAKLKEVDLKRHDALSYLISIAHKNDIEVHPWFTVFLRQADIYPKFTDPSIGAMFNIHDREFHQIINQVIMDVVRNYDIDGVNLDYIRSKKVCDSAACADDYEKRYSRSLHADILTKSVNPAARRNIERWQKQAVIDAVRLISGSVRSYNPDLIISVDTLVNDVLWGEFGADAVTWLNEGLVDIAYHMDYTKTLNKPFIKKAYQQLEEPWRMIVLMGNFKFEGETSVARSDELVAKLYREALELSPNGSVGMYEYRFVTPGQINDFSRVNLPLK</sequence>
<dbReference type="EMBL" id="RKHR01000003">
    <property type="protein sequence ID" value="ROS05049.1"/>
    <property type="molecule type" value="Genomic_DNA"/>
</dbReference>
<evidence type="ECO:0000256" key="1">
    <source>
        <dbReference type="ARBA" id="ARBA00022729"/>
    </source>
</evidence>
<evidence type="ECO:0000313" key="3">
    <source>
        <dbReference type="EMBL" id="ROS05049.1"/>
    </source>
</evidence>
<keyword evidence="1" id="KW-0732">Signal</keyword>
<proteinExistence type="predicted"/>
<keyword evidence="3" id="KW-0378">Hydrolase</keyword>
<evidence type="ECO:0000313" key="4">
    <source>
        <dbReference type="Proteomes" id="UP000275394"/>
    </source>
</evidence>
<feature type="domain" description="Glycosyl hydrolase-like 10" evidence="2">
    <location>
        <begin position="138"/>
        <end position="287"/>
    </location>
</feature>
<dbReference type="Proteomes" id="UP000275394">
    <property type="component" value="Unassembled WGS sequence"/>
</dbReference>
<dbReference type="GO" id="GO:0016787">
    <property type="term" value="F:hydrolase activity"/>
    <property type="evidence" value="ECO:0007669"/>
    <property type="project" value="UniProtKB-KW"/>
</dbReference>
<organism evidence="3 4">
    <name type="scientific">Sinobacterium caligoides</name>
    <dbReference type="NCBI Taxonomy" id="933926"/>
    <lineage>
        <taxon>Bacteria</taxon>
        <taxon>Pseudomonadati</taxon>
        <taxon>Pseudomonadota</taxon>
        <taxon>Gammaproteobacteria</taxon>
        <taxon>Cellvibrionales</taxon>
        <taxon>Spongiibacteraceae</taxon>
        <taxon>Sinobacterium</taxon>
    </lineage>
</organism>
<dbReference type="Pfam" id="PF02638">
    <property type="entry name" value="GHL10"/>
    <property type="match status" value="2"/>
</dbReference>
<protein>
    <submittedName>
        <fullName evidence="3">Glycosyl hydrolase family 10</fullName>
    </submittedName>
</protein>
<reference evidence="3 4" key="1">
    <citation type="submission" date="2018-11" db="EMBL/GenBank/DDBJ databases">
        <title>Genomic Encyclopedia of Type Strains, Phase IV (KMG-IV): sequencing the most valuable type-strain genomes for metagenomic binning, comparative biology and taxonomic classification.</title>
        <authorList>
            <person name="Goeker M."/>
        </authorList>
    </citation>
    <scope>NUCLEOTIDE SEQUENCE [LARGE SCALE GENOMIC DNA]</scope>
    <source>
        <strain evidence="3 4">DSM 100316</strain>
    </source>
</reference>
<dbReference type="PANTHER" id="PTHR43405:SF1">
    <property type="entry name" value="GLYCOSYL HYDROLASE DIGH"/>
    <property type="match status" value="1"/>
</dbReference>
<dbReference type="InterPro" id="IPR052177">
    <property type="entry name" value="Divisome_Glycosyl_Hydrolase"/>
</dbReference>
<evidence type="ECO:0000259" key="2">
    <source>
        <dbReference type="Pfam" id="PF02638"/>
    </source>
</evidence>
<dbReference type="PANTHER" id="PTHR43405">
    <property type="entry name" value="GLYCOSYL HYDROLASE DIGH"/>
    <property type="match status" value="1"/>
</dbReference>
<dbReference type="Gene3D" id="3.20.20.80">
    <property type="entry name" value="Glycosidases"/>
    <property type="match status" value="1"/>
</dbReference>
<comment type="caution">
    <text evidence="3">The sequence shown here is derived from an EMBL/GenBank/DDBJ whole genome shotgun (WGS) entry which is preliminary data.</text>
</comment>
<dbReference type="InterPro" id="IPR017853">
    <property type="entry name" value="GH"/>
</dbReference>
<feature type="domain" description="Glycosyl hydrolase-like 10" evidence="2">
    <location>
        <begin position="37"/>
        <end position="117"/>
    </location>
</feature>
<dbReference type="SUPFAM" id="SSF51445">
    <property type="entry name" value="(Trans)glycosidases"/>
    <property type="match status" value="1"/>
</dbReference>
<gene>
    <name evidence="3" type="ORF">EDC56_0571</name>
</gene>
<accession>A0A3N2E021</accession>
<dbReference type="AlphaFoldDB" id="A0A3N2E021"/>
<keyword evidence="4" id="KW-1185">Reference proteome</keyword>
<name>A0A3N2E021_9GAMM</name>